<dbReference type="AlphaFoldDB" id="W1NFQ0"/>
<dbReference type="EC" id="2.7.1.158" evidence="1 6"/>
<evidence type="ECO:0000256" key="7">
    <source>
        <dbReference type="SAM" id="MobiDB-lite"/>
    </source>
</evidence>
<gene>
    <name evidence="8" type="ORF">AMTR_s00011p00177280</name>
</gene>
<dbReference type="InterPro" id="IPR043001">
    <property type="entry name" value="IP5_2-K_N_lobe"/>
</dbReference>
<sequence length="411" mass="46104">MVGKVLRVQKTSKGDAQSKSINDPILSTHDRLLWGDIEELVTATSKEILAHSYVQHVMRPLLASEHVDAGKRVLVSREFLEGVATQTLSQRPAWRVDAAKVDTLSDSALLISDHSLFQHGDIKQAPCIAVEIKPKCGFLPCSRFIGKENFMKNNTTRFKMHQALKVLQGEISNTSKYDPCDLFSGSRGRIRQAIEALFLTPQNNFRIFLNGTLVFGGLGGYFGGSESDAQEALGRLDNALMGLIHAGPGQRINCCHELLAEILFKSGALVRLLEVQKLDKLDIEGVIHAYFNVISQPCRVCKDLGEELSQIYQVLHSLSLKESMDIMKNYLVAATAKDCSLMVCFWPVGVGELETHDRYALLHSTSQKFYYKSSFIDLDMKPLEKMYYYYELDQKIVSYYTSQIVKEACCN</sequence>
<dbReference type="OMA" id="HRQHCIV"/>
<comment type="domain">
    <text evidence="6">The EXKPK motif is conserved in inositol-pentakisphosphate 2-kinases of both family 1 and 2.</text>
</comment>
<evidence type="ECO:0000256" key="1">
    <source>
        <dbReference type="ARBA" id="ARBA00012023"/>
    </source>
</evidence>
<comment type="function">
    <text evidence="6">Phosphorylates Ins(1,3,4,5,6)P5 at position 2 to form Ins(1,2,3,4,5,6)P6 (InsP6 or phytate).</text>
</comment>
<dbReference type="GO" id="GO:0005524">
    <property type="term" value="F:ATP binding"/>
    <property type="evidence" value="ECO:0007669"/>
    <property type="project" value="UniProtKB-KW"/>
</dbReference>
<dbReference type="eggNOG" id="KOG4749">
    <property type="taxonomic scope" value="Eukaryota"/>
</dbReference>
<protein>
    <recommendedName>
        <fullName evidence="1 6">Inositol-pentakisphosphate 2-kinase</fullName>
        <ecNumber evidence="1 6">2.7.1.158</ecNumber>
    </recommendedName>
</protein>
<dbReference type="EMBL" id="KI397507">
    <property type="protein sequence ID" value="ERM94627.1"/>
    <property type="molecule type" value="Genomic_DNA"/>
</dbReference>
<keyword evidence="4 6" id="KW-0418">Kinase</keyword>
<keyword evidence="3 6" id="KW-0547">Nucleotide-binding</keyword>
<evidence type="ECO:0000313" key="9">
    <source>
        <dbReference type="Proteomes" id="UP000017836"/>
    </source>
</evidence>
<dbReference type="GO" id="GO:0032958">
    <property type="term" value="P:inositol phosphate biosynthetic process"/>
    <property type="evidence" value="ECO:0000318"/>
    <property type="project" value="GO_Central"/>
</dbReference>
<evidence type="ECO:0000256" key="4">
    <source>
        <dbReference type="ARBA" id="ARBA00022777"/>
    </source>
</evidence>
<evidence type="ECO:0000256" key="5">
    <source>
        <dbReference type="ARBA" id="ARBA00022840"/>
    </source>
</evidence>
<dbReference type="Proteomes" id="UP000017836">
    <property type="component" value="Unassembled WGS sequence"/>
</dbReference>
<evidence type="ECO:0000256" key="2">
    <source>
        <dbReference type="ARBA" id="ARBA00022679"/>
    </source>
</evidence>
<dbReference type="Gene3D" id="3.30.200.110">
    <property type="entry name" value="Inositol-pentakisphosphate 2-kinase, N-lobe"/>
    <property type="match status" value="1"/>
</dbReference>
<comment type="catalytic activity">
    <reaction evidence="6">
        <text>1D-myo-inositol 1,3,4,5,6-pentakisphosphate + ATP = 1D-myo-inositol hexakisphosphate + ADP + H(+)</text>
        <dbReference type="Rhea" id="RHEA:20313"/>
        <dbReference type="ChEBI" id="CHEBI:15378"/>
        <dbReference type="ChEBI" id="CHEBI:30616"/>
        <dbReference type="ChEBI" id="CHEBI:57733"/>
        <dbReference type="ChEBI" id="CHEBI:58130"/>
        <dbReference type="ChEBI" id="CHEBI:456216"/>
        <dbReference type="EC" id="2.7.1.158"/>
    </reaction>
</comment>
<feature type="compositionally biased region" description="Polar residues" evidence="7">
    <location>
        <begin position="9"/>
        <end position="21"/>
    </location>
</feature>
<reference evidence="9" key="1">
    <citation type="journal article" date="2013" name="Science">
        <title>The Amborella genome and the evolution of flowering plants.</title>
        <authorList>
            <consortium name="Amborella Genome Project"/>
        </authorList>
    </citation>
    <scope>NUCLEOTIDE SEQUENCE [LARGE SCALE GENOMIC DNA]</scope>
</reference>
<dbReference type="Gramene" id="ERM94627">
    <property type="protein sequence ID" value="ERM94627"/>
    <property type="gene ID" value="AMTR_s00011p00177280"/>
</dbReference>
<name>W1NFQ0_AMBTC</name>
<accession>W1NFQ0</accession>
<dbReference type="InterPro" id="IPR009286">
    <property type="entry name" value="Ins_P5_2-kin"/>
</dbReference>
<evidence type="ECO:0000313" key="8">
    <source>
        <dbReference type="EMBL" id="ERM94627.1"/>
    </source>
</evidence>
<dbReference type="Pfam" id="PF06090">
    <property type="entry name" value="Ins_P5_2-kin"/>
    <property type="match status" value="1"/>
</dbReference>
<dbReference type="HOGENOM" id="CLU_033188_1_0_1"/>
<proteinExistence type="predicted"/>
<feature type="region of interest" description="Disordered" evidence="7">
    <location>
        <begin position="1"/>
        <end position="21"/>
    </location>
</feature>
<organism evidence="8 9">
    <name type="scientific">Amborella trichopoda</name>
    <dbReference type="NCBI Taxonomy" id="13333"/>
    <lineage>
        <taxon>Eukaryota</taxon>
        <taxon>Viridiplantae</taxon>
        <taxon>Streptophyta</taxon>
        <taxon>Embryophyta</taxon>
        <taxon>Tracheophyta</taxon>
        <taxon>Spermatophyta</taxon>
        <taxon>Magnoliopsida</taxon>
        <taxon>Amborellales</taxon>
        <taxon>Amborellaceae</taxon>
        <taxon>Amborella</taxon>
    </lineage>
</organism>
<keyword evidence="9" id="KW-1185">Reference proteome</keyword>
<evidence type="ECO:0000256" key="6">
    <source>
        <dbReference type="RuleBase" id="RU364126"/>
    </source>
</evidence>
<keyword evidence="5 6" id="KW-0067">ATP-binding</keyword>
<dbReference type="PANTHER" id="PTHR14456:SF2">
    <property type="entry name" value="INOSITOL-PENTAKISPHOSPHATE 2-KINASE"/>
    <property type="match status" value="1"/>
</dbReference>
<dbReference type="PANTHER" id="PTHR14456">
    <property type="entry name" value="INOSITOL POLYPHOSPHATE KINASE 1"/>
    <property type="match status" value="1"/>
</dbReference>
<dbReference type="GO" id="GO:0005634">
    <property type="term" value="C:nucleus"/>
    <property type="evidence" value="ECO:0000318"/>
    <property type="project" value="GO_Central"/>
</dbReference>
<evidence type="ECO:0000256" key="3">
    <source>
        <dbReference type="ARBA" id="ARBA00022741"/>
    </source>
</evidence>
<dbReference type="STRING" id="13333.W1NFQ0"/>
<keyword evidence="2 6" id="KW-0808">Transferase</keyword>
<dbReference type="GO" id="GO:0035299">
    <property type="term" value="F:inositol-1,3,4,5,6-pentakisphosphate 2-kinase activity"/>
    <property type="evidence" value="ECO:0000318"/>
    <property type="project" value="GO_Central"/>
</dbReference>